<dbReference type="InterPro" id="IPR014710">
    <property type="entry name" value="RmlC-like_jellyroll"/>
</dbReference>
<reference evidence="6" key="1">
    <citation type="journal article" date="2006" name="PLoS Biol.">
        <title>Macronuclear genome sequence of the ciliate Tetrahymena thermophila, a model eukaryote.</title>
        <authorList>
            <person name="Eisen J.A."/>
            <person name="Coyne R.S."/>
            <person name="Wu M."/>
            <person name="Wu D."/>
            <person name="Thiagarajan M."/>
            <person name="Wortman J.R."/>
            <person name="Badger J.H."/>
            <person name="Ren Q."/>
            <person name="Amedeo P."/>
            <person name="Jones K.M."/>
            <person name="Tallon L.J."/>
            <person name="Delcher A.L."/>
            <person name="Salzberg S.L."/>
            <person name="Silva J.C."/>
            <person name="Haas B.J."/>
            <person name="Majoros W.H."/>
            <person name="Farzad M."/>
            <person name="Carlton J.M."/>
            <person name="Smith R.K. Jr."/>
            <person name="Garg J."/>
            <person name="Pearlman R.E."/>
            <person name="Karrer K.M."/>
            <person name="Sun L."/>
            <person name="Manning G."/>
            <person name="Elde N.C."/>
            <person name="Turkewitz A.P."/>
            <person name="Asai D.J."/>
            <person name="Wilkes D.E."/>
            <person name="Wang Y."/>
            <person name="Cai H."/>
            <person name="Collins K."/>
            <person name="Stewart B.A."/>
            <person name="Lee S.R."/>
            <person name="Wilamowska K."/>
            <person name="Weinberg Z."/>
            <person name="Ruzzo W.L."/>
            <person name="Wloga D."/>
            <person name="Gaertig J."/>
            <person name="Frankel J."/>
            <person name="Tsao C.-C."/>
            <person name="Gorovsky M.A."/>
            <person name="Keeling P.J."/>
            <person name="Waller R.F."/>
            <person name="Patron N.J."/>
            <person name="Cherry J.M."/>
            <person name="Stover N.A."/>
            <person name="Krieger C.J."/>
            <person name="del Toro C."/>
            <person name="Ryder H.F."/>
            <person name="Williamson S.C."/>
            <person name="Barbeau R.A."/>
            <person name="Hamilton E.P."/>
            <person name="Orias E."/>
        </authorList>
    </citation>
    <scope>NUCLEOTIDE SEQUENCE [LARGE SCALE GENOMIC DNA]</scope>
    <source>
        <strain evidence="6">SB210</strain>
    </source>
</reference>
<dbReference type="GO" id="GO:0003254">
    <property type="term" value="P:regulation of membrane depolarization"/>
    <property type="evidence" value="ECO:0007669"/>
    <property type="project" value="TreeGrafter"/>
</dbReference>
<dbReference type="InterPro" id="IPR013099">
    <property type="entry name" value="K_chnl_dom"/>
</dbReference>
<feature type="transmembrane region" description="Helical" evidence="2">
    <location>
        <begin position="18"/>
        <end position="35"/>
    </location>
</feature>
<dbReference type="PROSITE" id="PS50158">
    <property type="entry name" value="ZF_CCHC"/>
    <property type="match status" value="1"/>
</dbReference>
<dbReference type="CDD" id="cd00038">
    <property type="entry name" value="CAP_ED"/>
    <property type="match status" value="1"/>
</dbReference>
<dbReference type="Proteomes" id="UP000009168">
    <property type="component" value="Unassembled WGS sequence"/>
</dbReference>
<dbReference type="AlphaFoldDB" id="W7XC67"/>
<dbReference type="RefSeq" id="XP_012653363.1">
    <property type="nucleotide sequence ID" value="XM_012797909.1"/>
</dbReference>
<evidence type="ECO:0000256" key="1">
    <source>
        <dbReference type="PROSITE-ProRule" id="PRU00047"/>
    </source>
</evidence>
<proteinExistence type="predicted"/>
<dbReference type="PANTHER" id="PTHR45689:SF5">
    <property type="entry name" value="I[[H]] CHANNEL, ISOFORM E"/>
    <property type="match status" value="1"/>
</dbReference>
<dbReference type="FunCoup" id="W7XC67">
    <property type="interactions" value="2"/>
</dbReference>
<dbReference type="InterPro" id="IPR001878">
    <property type="entry name" value="Znf_CCHC"/>
</dbReference>
<keyword evidence="2" id="KW-0812">Transmembrane</keyword>
<keyword evidence="2" id="KW-0472">Membrane</keyword>
<dbReference type="SUPFAM" id="SSF81324">
    <property type="entry name" value="Voltage-gated potassium channels"/>
    <property type="match status" value="1"/>
</dbReference>
<dbReference type="Gene3D" id="2.60.120.10">
    <property type="entry name" value="Jelly Rolls"/>
    <property type="match status" value="1"/>
</dbReference>
<dbReference type="SUPFAM" id="SSF57756">
    <property type="entry name" value="Retrovirus zinc finger-like domains"/>
    <property type="match status" value="1"/>
</dbReference>
<dbReference type="SMART" id="SM00343">
    <property type="entry name" value="ZnF_C2HC"/>
    <property type="match status" value="1"/>
</dbReference>
<dbReference type="GO" id="GO:0098855">
    <property type="term" value="C:HCN channel complex"/>
    <property type="evidence" value="ECO:0007669"/>
    <property type="project" value="TreeGrafter"/>
</dbReference>
<dbReference type="InterPro" id="IPR036875">
    <property type="entry name" value="Znf_CCHC_sf"/>
</dbReference>
<dbReference type="Gene3D" id="1.10.287.70">
    <property type="match status" value="1"/>
</dbReference>
<dbReference type="Gene3D" id="1.10.287.630">
    <property type="entry name" value="Helix hairpin bin"/>
    <property type="match status" value="1"/>
</dbReference>
<keyword evidence="1" id="KW-0863">Zinc-finger</keyword>
<feature type="domain" description="Cyclic nucleotide-binding" evidence="3">
    <location>
        <begin position="125"/>
        <end position="232"/>
    </location>
</feature>
<dbReference type="Pfam" id="PF00027">
    <property type="entry name" value="cNMP_binding"/>
    <property type="match status" value="1"/>
</dbReference>
<feature type="domain" description="CCHC-type" evidence="4">
    <location>
        <begin position="262"/>
        <end position="277"/>
    </location>
</feature>
<dbReference type="GO" id="GO:0008270">
    <property type="term" value="F:zinc ion binding"/>
    <property type="evidence" value="ECO:0007669"/>
    <property type="project" value="UniProtKB-KW"/>
</dbReference>
<dbReference type="PROSITE" id="PS50042">
    <property type="entry name" value="CNMP_BINDING_3"/>
    <property type="match status" value="1"/>
</dbReference>
<dbReference type="GeneID" id="24437763"/>
<dbReference type="InParanoid" id="W7XC67"/>
<dbReference type="GO" id="GO:0035725">
    <property type="term" value="P:sodium ion transmembrane transport"/>
    <property type="evidence" value="ECO:0007669"/>
    <property type="project" value="TreeGrafter"/>
</dbReference>
<accession>W7XC67</accession>
<keyword evidence="6" id="KW-1185">Reference proteome</keyword>
<dbReference type="Pfam" id="PF07885">
    <property type="entry name" value="Ion_trans_2"/>
    <property type="match status" value="1"/>
</dbReference>
<dbReference type="InterPro" id="IPR051413">
    <property type="entry name" value="K/Na_HCN_channel"/>
</dbReference>
<evidence type="ECO:0000259" key="4">
    <source>
        <dbReference type="PROSITE" id="PS50158"/>
    </source>
</evidence>
<evidence type="ECO:0000259" key="3">
    <source>
        <dbReference type="PROSITE" id="PS50042"/>
    </source>
</evidence>
<evidence type="ECO:0000256" key="2">
    <source>
        <dbReference type="SAM" id="Phobius"/>
    </source>
</evidence>
<keyword evidence="1" id="KW-0479">Metal-binding</keyword>
<dbReference type="InterPro" id="IPR018490">
    <property type="entry name" value="cNMP-bd_dom_sf"/>
</dbReference>
<sequence>MITVGYGDFIPTTYLEKVIAIFTMILSCCIFAYSMNTIGSIIKNFNESELIIKRNIHIINSYMYKKNINQKTQGAIRQYLEYYWKEESNRDSKSEEKIINQLSENLKQILQFESNNIIFKKSSIFRNNFSSDLKQKIIPLIKEHRATPDELICTENNEDDCSIYFLEKGSVEIVLLASSSNINQNKSNIVLSVGQSFGEISFFTGKPRCMSIKSLEFTTLLYIKRVDFLQIVKYFPEDYERFCFIKDNIDLYRQYSKLNIQCLSCKQLGHIVKDCPQIHFVHNQNKIRYQFLLCPLQERKKQSRKLSQKFQTILNNQLIKANAITLQTNYEIVEAYSSQSQTDYQTNEMHSPQSATDRQIKFQLDFDNLNENITSVESPLKYLQRKAELNNTKTKSFTQFEDQKDIKIIEENMKSPFYQNQKNYLLQQTKENKDLINSQQEQYKELGHSDIQLEIQDDDNKLKQVQNLNKGILLNKDYNFSTSKSSKIEIKGSKLSNNIEKSFTLGSLQTNGKESIRKMKTQSDIQKLNFILNQITQLFLNENISNKYYEFNQSASIKSNQKQQEQKQYEKKFSNLKLNQTQTTDKMQQDLLQIINNPLSKNIQNEILFQDGFDVAKNFLFYFPKNNIENLIRQILKKQLKKTQNIKKPLETSLSNCKKSSIIFRKKKDSTDNSGQNPLLQEDKERKKSKFWENQFIYSDDLKSVKYLENQESFQANSSLNQTQKQFNKIQNKSILHTEQQISLDESQLKYCSFSQNQQELNKQDNLDQSISYLFKDQDFIKKKKLCEEYNIQNKCSEVSTFNINLLDQNNECLQNSINTDNKKLRSLQIDTNKINNVLIIKNLVNQDFKQAYTRYFTDSKMCNLENENEFQQQGLITHIFQNNKFDLAKKQNINDL</sequence>
<evidence type="ECO:0000313" key="6">
    <source>
        <dbReference type="Proteomes" id="UP000009168"/>
    </source>
</evidence>
<dbReference type="GO" id="GO:0005249">
    <property type="term" value="F:voltage-gated potassium channel activity"/>
    <property type="evidence" value="ECO:0007669"/>
    <property type="project" value="TreeGrafter"/>
</dbReference>
<keyword evidence="2" id="KW-1133">Transmembrane helix</keyword>
<dbReference type="PANTHER" id="PTHR45689">
    <property type="entry name" value="I[[H]] CHANNEL, ISOFORM E"/>
    <property type="match status" value="1"/>
</dbReference>
<dbReference type="EMBL" id="GG662673">
    <property type="protein sequence ID" value="EWS74108.1"/>
    <property type="molecule type" value="Genomic_DNA"/>
</dbReference>
<evidence type="ECO:0000313" key="5">
    <source>
        <dbReference type="EMBL" id="EWS74108.1"/>
    </source>
</evidence>
<protein>
    <submittedName>
        <fullName evidence="5">Cation channel family protein</fullName>
    </submittedName>
</protein>
<dbReference type="InterPro" id="IPR000595">
    <property type="entry name" value="cNMP-bd_dom"/>
</dbReference>
<dbReference type="SUPFAM" id="SSF51206">
    <property type="entry name" value="cAMP-binding domain-like"/>
    <property type="match status" value="1"/>
</dbReference>
<organism evidence="5 6">
    <name type="scientific">Tetrahymena thermophila (strain SB210)</name>
    <dbReference type="NCBI Taxonomy" id="312017"/>
    <lineage>
        <taxon>Eukaryota</taxon>
        <taxon>Sar</taxon>
        <taxon>Alveolata</taxon>
        <taxon>Ciliophora</taxon>
        <taxon>Intramacronucleata</taxon>
        <taxon>Oligohymenophorea</taxon>
        <taxon>Hymenostomatida</taxon>
        <taxon>Tetrahymenina</taxon>
        <taxon>Tetrahymenidae</taxon>
        <taxon>Tetrahymena</taxon>
    </lineage>
</organism>
<dbReference type="OrthoDB" id="421226at2759"/>
<keyword evidence="1" id="KW-0862">Zinc</keyword>
<dbReference type="GO" id="GO:0003676">
    <property type="term" value="F:nucleic acid binding"/>
    <property type="evidence" value="ECO:0007669"/>
    <property type="project" value="InterPro"/>
</dbReference>
<name>W7XC67_TETTS</name>
<gene>
    <name evidence="5" type="ORF">TTHERM_000195949</name>
</gene>
<dbReference type="KEGG" id="tet:TTHERM_000195949"/>